<dbReference type="InterPro" id="IPR000905">
    <property type="entry name" value="Gcp-like_dom"/>
</dbReference>
<gene>
    <name evidence="2" type="ORF">SAMN05444410_104106</name>
</gene>
<dbReference type="EMBL" id="FNNO01000004">
    <property type="protein sequence ID" value="SDW61476.1"/>
    <property type="molecule type" value="Genomic_DNA"/>
</dbReference>
<sequence>MPTILHIDTATEQAGVCISRDQTVLHLLESPDQKNHAAFVQPAIQQLLQETGIALSGIDAVAVVAGPGSYTGLRVGLASAKGICYALQKPLILLNTLKVMAQALISNSSATQEPVVGNDLVCPLIDARRMEVFTAVYDTSLRETWPPQALILEAGSFSSLLDKGRVHFCGSGLQKLEGLIHHAHAVFHHSGHSVRDMITLAEEAFETQSFADLAYSEPLYVKEFFDSSKAVR</sequence>
<evidence type="ECO:0000259" key="1">
    <source>
        <dbReference type="Pfam" id="PF00814"/>
    </source>
</evidence>
<dbReference type="InterPro" id="IPR043129">
    <property type="entry name" value="ATPase_NBD"/>
</dbReference>
<dbReference type="GO" id="GO:0002949">
    <property type="term" value="P:tRNA threonylcarbamoyladenosine modification"/>
    <property type="evidence" value="ECO:0007669"/>
    <property type="project" value="InterPro"/>
</dbReference>
<dbReference type="AlphaFoldDB" id="A0A8X8IB33"/>
<dbReference type="PANTHER" id="PTHR11735">
    <property type="entry name" value="TRNA N6-ADENOSINE THREONYLCARBAMOYLTRANSFERASE"/>
    <property type="match status" value="1"/>
</dbReference>
<accession>A0A8X8IB33</accession>
<feature type="domain" description="Gcp-like" evidence="1">
    <location>
        <begin position="33"/>
        <end position="138"/>
    </location>
</feature>
<dbReference type="Gene3D" id="3.30.420.40">
    <property type="match status" value="2"/>
</dbReference>
<name>A0A8X8IB33_9BACT</name>
<proteinExistence type="predicted"/>
<dbReference type="SUPFAM" id="SSF53067">
    <property type="entry name" value="Actin-like ATPase domain"/>
    <property type="match status" value="2"/>
</dbReference>
<comment type="caution">
    <text evidence="2">The sequence shown here is derived from an EMBL/GenBank/DDBJ whole genome shotgun (WGS) entry which is preliminary data.</text>
</comment>
<reference evidence="2 3" key="1">
    <citation type="submission" date="2016-10" db="EMBL/GenBank/DDBJ databases">
        <authorList>
            <person name="Varghese N."/>
            <person name="Submissions S."/>
        </authorList>
    </citation>
    <scope>NUCLEOTIDE SEQUENCE [LARGE SCALE GENOMIC DNA]</scope>
    <source>
        <strain evidence="2 3">DSM 25353</strain>
    </source>
</reference>
<evidence type="ECO:0000313" key="3">
    <source>
        <dbReference type="Proteomes" id="UP000198711"/>
    </source>
</evidence>
<dbReference type="Pfam" id="PF00814">
    <property type="entry name" value="TsaD"/>
    <property type="match status" value="1"/>
</dbReference>
<dbReference type="GO" id="GO:0005829">
    <property type="term" value="C:cytosol"/>
    <property type="evidence" value="ECO:0007669"/>
    <property type="project" value="TreeGrafter"/>
</dbReference>
<dbReference type="CDD" id="cd24032">
    <property type="entry name" value="ASKHA_NBD_TsaB"/>
    <property type="match status" value="1"/>
</dbReference>
<dbReference type="RefSeq" id="WP_092723101.1">
    <property type="nucleotide sequence ID" value="NZ_FNNO01000004.1"/>
</dbReference>
<dbReference type="Proteomes" id="UP000198711">
    <property type="component" value="Unassembled WGS sequence"/>
</dbReference>
<protein>
    <submittedName>
        <fullName evidence="2">tRNA threonylcarbamoyladenosine biosynthesis protein TsaB</fullName>
    </submittedName>
</protein>
<organism evidence="2 3">
    <name type="scientific">Hydrobacter penzbergensis</name>
    <dbReference type="NCBI Taxonomy" id="1235997"/>
    <lineage>
        <taxon>Bacteria</taxon>
        <taxon>Pseudomonadati</taxon>
        <taxon>Bacteroidota</taxon>
        <taxon>Chitinophagia</taxon>
        <taxon>Chitinophagales</taxon>
        <taxon>Chitinophagaceae</taxon>
        <taxon>Hydrobacter</taxon>
    </lineage>
</organism>
<dbReference type="InterPro" id="IPR022496">
    <property type="entry name" value="T6A_TsaB"/>
</dbReference>
<dbReference type="PANTHER" id="PTHR11735:SF11">
    <property type="entry name" value="TRNA THREONYLCARBAMOYLADENOSINE BIOSYNTHESIS PROTEIN TSAB"/>
    <property type="match status" value="1"/>
</dbReference>
<dbReference type="NCBIfam" id="TIGR03725">
    <property type="entry name" value="T6A_YeaZ"/>
    <property type="match status" value="1"/>
</dbReference>
<keyword evidence="3" id="KW-1185">Reference proteome</keyword>
<evidence type="ECO:0000313" key="2">
    <source>
        <dbReference type="EMBL" id="SDW61476.1"/>
    </source>
</evidence>